<evidence type="ECO:0000313" key="2">
    <source>
        <dbReference type="EMBL" id="KAF6029399.1"/>
    </source>
</evidence>
<evidence type="ECO:0000256" key="1">
    <source>
        <dbReference type="SAM" id="MobiDB-lite"/>
    </source>
</evidence>
<organism evidence="2 3">
    <name type="scientific">Bugula neritina</name>
    <name type="common">Brown bryozoan</name>
    <name type="synonym">Sertularia neritina</name>
    <dbReference type="NCBI Taxonomy" id="10212"/>
    <lineage>
        <taxon>Eukaryota</taxon>
        <taxon>Metazoa</taxon>
        <taxon>Spiralia</taxon>
        <taxon>Lophotrochozoa</taxon>
        <taxon>Bryozoa</taxon>
        <taxon>Gymnolaemata</taxon>
        <taxon>Cheilostomatida</taxon>
        <taxon>Flustrina</taxon>
        <taxon>Buguloidea</taxon>
        <taxon>Bugulidae</taxon>
        <taxon>Bugula</taxon>
    </lineage>
</organism>
<dbReference type="Proteomes" id="UP000593567">
    <property type="component" value="Unassembled WGS sequence"/>
</dbReference>
<sequence length="107" mass="12391">MDQHNEYRPVPKARTTSHLLSRHSSRMQQNLNPGSNARNTDDTAFQQTATNQPTHLVQSLQASARPPATYRLISEALKKEQNRQQQTNLHTLYNPYKHLHDHQLLID</sequence>
<feature type="compositionally biased region" description="Polar residues" evidence="1">
    <location>
        <begin position="26"/>
        <end position="62"/>
    </location>
</feature>
<proteinExistence type="predicted"/>
<reference evidence="2" key="1">
    <citation type="submission" date="2020-06" db="EMBL/GenBank/DDBJ databases">
        <title>Draft genome of Bugula neritina, a colonial animal packing powerful symbionts and potential medicines.</title>
        <authorList>
            <person name="Rayko M."/>
        </authorList>
    </citation>
    <scope>NUCLEOTIDE SEQUENCE [LARGE SCALE GENOMIC DNA]</scope>
    <source>
        <strain evidence="2">Kwan_BN1</strain>
    </source>
</reference>
<dbReference type="EMBL" id="VXIV02001817">
    <property type="protein sequence ID" value="KAF6029399.1"/>
    <property type="molecule type" value="Genomic_DNA"/>
</dbReference>
<keyword evidence="3" id="KW-1185">Reference proteome</keyword>
<dbReference type="AlphaFoldDB" id="A0A7J7JSS1"/>
<evidence type="ECO:0000313" key="3">
    <source>
        <dbReference type="Proteomes" id="UP000593567"/>
    </source>
</evidence>
<feature type="region of interest" description="Disordered" evidence="1">
    <location>
        <begin position="1"/>
        <end position="65"/>
    </location>
</feature>
<feature type="region of interest" description="Disordered" evidence="1">
    <location>
        <begin position="79"/>
        <end position="107"/>
    </location>
</feature>
<gene>
    <name evidence="2" type="ORF">EB796_012278</name>
</gene>
<accession>A0A7J7JSS1</accession>
<comment type="caution">
    <text evidence="2">The sequence shown here is derived from an EMBL/GenBank/DDBJ whole genome shotgun (WGS) entry which is preliminary data.</text>
</comment>
<protein>
    <submittedName>
        <fullName evidence="2">Uncharacterized protein</fullName>
    </submittedName>
</protein>
<name>A0A7J7JSS1_BUGNE</name>